<reference evidence="5 6" key="1">
    <citation type="submission" date="2016-10" db="EMBL/GenBank/DDBJ databases">
        <authorList>
            <person name="de Groot N.N."/>
        </authorList>
    </citation>
    <scope>NUCLEOTIDE SEQUENCE [LARGE SCALE GENOMIC DNA]</scope>
    <source>
        <strain evidence="5 6">Vu-144</strain>
    </source>
</reference>
<protein>
    <submittedName>
        <fullName evidence="5">Nitrous oxidase accessory protein</fullName>
    </submittedName>
</protein>
<dbReference type="InterPro" id="IPR022441">
    <property type="entry name" value="Para_beta_helix_rpt-2"/>
</dbReference>
<dbReference type="InterPro" id="IPR051550">
    <property type="entry name" value="SCF-Subunits/Alg-Epimerases"/>
</dbReference>
<evidence type="ECO:0000256" key="1">
    <source>
        <dbReference type="ARBA" id="ARBA00004906"/>
    </source>
</evidence>
<dbReference type="Gene3D" id="2.160.20.10">
    <property type="entry name" value="Single-stranded right-handed beta-helix, Pectin lyase-like"/>
    <property type="match status" value="1"/>
</dbReference>
<dbReference type="Proteomes" id="UP000199041">
    <property type="component" value="Unassembled WGS sequence"/>
</dbReference>
<dbReference type="NCBIfam" id="TIGR03804">
    <property type="entry name" value="para_beta_helix"/>
    <property type="match status" value="1"/>
</dbReference>
<keyword evidence="3" id="KW-0833">Ubl conjugation pathway</keyword>
<dbReference type="SUPFAM" id="SSF51126">
    <property type="entry name" value="Pectin lyase-like"/>
    <property type="match status" value="1"/>
</dbReference>
<evidence type="ECO:0000313" key="5">
    <source>
        <dbReference type="EMBL" id="SEA45057.1"/>
    </source>
</evidence>
<evidence type="ECO:0000256" key="2">
    <source>
        <dbReference type="ARBA" id="ARBA00022737"/>
    </source>
</evidence>
<keyword evidence="2" id="KW-0677">Repeat</keyword>
<dbReference type="NCBIfam" id="TIGR04247">
    <property type="entry name" value="NosD_copper_fam"/>
    <property type="match status" value="1"/>
</dbReference>
<dbReference type="PANTHER" id="PTHR22990">
    <property type="entry name" value="F-BOX ONLY PROTEIN"/>
    <property type="match status" value="1"/>
</dbReference>
<dbReference type="InterPro" id="IPR006633">
    <property type="entry name" value="Carb-bd_sugar_hydrolysis-dom"/>
</dbReference>
<evidence type="ECO:0000313" key="6">
    <source>
        <dbReference type="Proteomes" id="UP000199041"/>
    </source>
</evidence>
<dbReference type="EMBL" id="FNQY01000019">
    <property type="protein sequence ID" value="SEA45057.1"/>
    <property type="molecule type" value="Genomic_DNA"/>
</dbReference>
<dbReference type="Pfam" id="PF05048">
    <property type="entry name" value="NosD"/>
    <property type="match status" value="1"/>
</dbReference>
<dbReference type="InterPro" id="IPR007742">
    <property type="entry name" value="NosD_dom"/>
</dbReference>
<name>A0A1H4BAB9_9BACT</name>
<dbReference type="InterPro" id="IPR012334">
    <property type="entry name" value="Pectin_lyas_fold"/>
</dbReference>
<dbReference type="InterPro" id="IPR026464">
    <property type="entry name" value="NosD_copper_fam"/>
</dbReference>
<dbReference type="InterPro" id="IPR006626">
    <property type="entry name" value="PbH1"/>
</dbReference>
<evidence type="ECO:0000259" key="4">
    <source>
        <dbReference type="SMART" id="SM00722"/>
    </source>
</evidence>
<dbReference type="SMART" id="SM00722">
    <property type="entry name" value="CASH"/>
    <property type="match status" value="1"/>
</dbReference>
<dbReference type="PANTHER" id="PTHR22990:SF15">
    <property type="entry name" value="F-BOX ONLY PROTEIN 10"/>
    <property type="match status" value="1"/>
</dbReference>
<dbReference type="STRING" id="551991.SAMN05192529_11950"/>
<accession>A0A1H4BAB9</accession>
<keyword evidence="6" id="KW-1185">Reference proteome</keyword>
<comment type="pathway">
    <text evidence="1">Protein modification; protein ubiquitination.</text>
</comment>
<dbReference type="SMART" id="SM00710">
    <property type="entry name" value="PbH1"/>
    <property type="match status" value="7"/>
</dbReference>
<evidence type="ECO:0000256" key="3">
    <source>
        <dbReference type="ARBA" id="ARBA00022786"/>
    </source>
</evidence>
<organism evidence="5 6">
    <name type="scientific">Arachidicoccus rhizosphaerae</name>
    <dbReference type="NCBI Taxonomy" id="551991"/>
    <lineage>
        <taxon>Bacteria</taxon>
        <taxon>Pseudomonadati</taxon>
        <taxon>Bacteroidota</taxon>
        <taxon>Chitinophagia</taxon>
        <taxon>Chitinophagales</taxon>
        <taxon>Chitinophagaceae</taxon>
        <taxon>Arachidicoccus</taxon>
    </lineage>
</organism>
<feature type="domain" description="Carbohydrate-binding/sugar hydrolysis" evidence="4">
    <location>
        <begin position="54"/>
        <end position="195"/>
    </location>
</feature>
<sequence length="419" mass="46770">MENLTKIVKPIILILSLLLCCYQPGMAGIIKVTASQPSFSIQQALNEAQPSDTVLIGPGQYKVADLQVNKPVSIIGEGLPVLDGQHTYQILSIHADNVKVSGLKLQHTGISSLRDIAAIKIYQGKEIVISDNIIEGAFFGIYLSKASRCLIENNQIIGQQQTDQRSGNGIHAWKSDQIRIIQNRISHHRDGIYFEFVTHSLIYKNLSQNNLRYGLHFMFSNNDLYIDNVFGQNNAGVSVMFSKYVTMIKNTFRDNWGDGCYGLFLKEITHCKIYGNKITGNTTGIAVEGANRMSIELNSFSENGWALKVDASCLMSRVNSNNFTRNSFDIVTNSSAVAGNFDHNYWDKYEGYDLNKDRTGDIAYHPVSLFSMIVANNPTTMVLFRSLMATLLDKIEKIIPEFTPVSLVDNHPLMQALPI</sequence>
<gene>
    <name evidence="5" type="ORF">SAMN05192529_11950</name>
</gene>
<proteinExistence type="predicted"/>
<dbReference type="AlphaFoldDB" id="A0A1H4BAB9"/>
<dbReference type="InterPro" id="IPR011050">
    <property type="entry name" value="Pectin_lyase_fold/virulence"/>
</dbReference>